<keyword evidence="3" id="KW-0963">Cytoplasm</keyword>
<dbReference type="EMBL" id="QVMU01000001">
    <property type="protein sequence ID" value="RJX75258.1"/>
    <property type="molecule type" value="Genomic_DNA"/>
</dbReference>
<dbReference type="InterPro" id="IPR051471">
    <property type="entry name" value="Bacterial_PTS_sugar_comp"/>
</dbReference>
<reference evidence="9 10" key="1">
    <citation type="submission" date="2018-08" db="EMBL/GenBank/DDBJ databases">
        <title>Vibrio isolated from the Eastern China Marginal Seas.</title>
        <authorList>
            <person name="Li Y."/>
        </authorList>
    </citation>
    <scope>NUCLEOTIDE SEQUENCE [LARGE SCALE GENOMIC DNA]</scope>
    <source>
        <strain evidence="9 10">BEI233</strain>
    </source>
</reference>
<evidence type="ECO:0000313" key="9">
    <source>
        <dbReference type="EMBL" id="RJX75258.1"/>
    </source>
</evidence>
<keyword evidence="10" id="KW-1185">Reference proteome</keyword>
<dbReference type="InterPro" id="IPR004701">
    <property type="entry name" value="PTS_EIIA_man-typ"/>
</dbReference>
<name>A0A3A6QVD5_9VIBR</name>
<evidence type="ECO:0000256" key="6">
    <source>
        <dbReference type="ARBA" id="ARBA00022683"/>
    </source>
</evidence>
<accession>A0A3A6QVD5</accession>
<sequence>MIGIIVSGHINFATGIKSAVDAIVGEQSSIEFIDFVPTITTEQLELQMRDAIERVNTGSGVLFLTDVVGGTPCNRAVAIMLERDDIKVIGGTNLAMITNACFERDGVSLEELAEIVLEIGQSTMKDMHAELKALESNSDEFEDCL</sequence>
<proteinExistence type="predicted"/>
<dbReference type="Pfam" id="PF03610">
    <property type="entry name" value="EIIA-man"/>
    <property type="match status" value="1"/>
</dbReference>
<evidence type="ECO:0000313" key="10">
    <source>
        <dbReference type="Proteomes" id="UP000273252"/>
    </source>
</evidence>
<dbReference type="SUPFAM" id="SSF53062">
    <property type="entry name" value="PTS system fructose IIA component-like"/>
    <property type="match status" value="1"/>
</dbReference>
<evidence type="ECO:0000256" key="5">
    <source>
        <dbReference type="ARBA" id="ARBA00022679"/>
    </source>
</evidence>
<dbReference type="PROSITE" id="PS51096">
    <property type="entry name" value="PTS_EIIA_TYPE_4"/>
    <property type="match status" value="1"/>
</dbReference>
<dbReference type="Proteomes" id="UP000273252">
    <property type="component" value="Unassembled WGS sequence"/>
</dbReference>
<dbReference type="OrthoDB" id="3183705at2"/>
<evidence type="ECO:0000256" key="4">
    <source>
        <dbReference type="ARBA" id="ARBA00022597"/>
    </source>
</evidence>
<dbReference type="CDD" id="cd00006">
    <property type="entry name" value="PTS_IIA_man"/>
    <property type="match status" value="1"/>
</dbReference>
<keyword evidence="4 9" id="KW-0762">Sugar transport</keyword>
<dbReference type="GO" id="GO:0009401">
    <property type="term" value="P:phosphoenolpyruvate-dependent sugar phosphotransferase system"/>
    <property type="evidence" value="ECO:0007669"/>
    <property type="project" value="UniProtKB-KW"/>
</dbReference>
<gene>
    <name evidence="9" type="ORF">DZ860_00815</name>
</gene>
<keyword evidence="7" id="KW-0418">Kinase</keyword>
<evidence type="ECO:0000256" key="3">
    <source>
        <dbReference type="ARBA" id="ARBA00022490"/>
    </source>
</evidence>
<keyword evidence="5" id="KW-0808">Transferase</keyword>
<organism evidence="9 10">
    <name type="scientific">Vibrio sinensis</name>
    <dbReference type="NCBI Taxonomy" id="2302434"/>
    <lineage>
        <taxon>Bacteria</taxon>
        <taxon>Pseudomonadati</taxon>
        <taxon>Pseudomonadota</taxon>
        <taxon>Gammaproteobacteria</taxon>
        <taxon>Vibrionales</taxon>
        <taxon>Vibrionaceae</taxon>
        <taxon>Vibrio</taxon>
    </lineage>
</organism>
<evidence type="ECO:0000259" key="8">
    <source>
        <dbReference type="PROSITE" id="PS51096"/>
    </source>
</evidence>
<feature type="domain" description="PTS EIIA type-4" evidence="8">
    <location>
        <begin position="1"/>
        <end position="124"/>
    </location>
</feature>
<dbReference type="Gene3D" id="3.40.50.510">
    <property type="entry name" value="Phosphotransferase system, mannose-type IIA component"/>
    <property type="match status" value="1"/>
</dbReference>
<evidence type="ECO:0000256" key="7">
    <source>
        <dbReference type="ARBA" id="ARBA00022777"/>
    </source>
</evidence>
<dbReference type="GO" id="GO:0005737">
    <property type="term" value="C:cytoplasm"/>
    <property type="evidence" value="ECO:0007669"/>
    <property type="project" value="UniProtKB-SubCell"/>
</dbReference>
<dbReference type="GO" id="GO:0016020">
    <property type="term" value="C:membrane"/>
    <property type="evidence" value="ECO:0007669"/>
    <property type="project" value="InterPro"/>
</dbReference>
<comment type="caution">
    <text evidence="9">The sequence shown here is derived from an EMBL/GenBank/DDBJ whole genome shotgun (WGS) entry which is preliminary data.</text>
</comment>
<dbReference type="InterPro" id="IPR033887">
    <property type="entry name" value="PTS_IIA_man"/>
</dbReference>
<evidence type="ECO:0000256" key="1">
    <source>
        <dbReference type="ARBA" id="ARBA00004496"/>
    </source>
</evidence>
<dbReference type="RefSeq" id="WP_120029014.1">
    <property type="nucleotide sequence ID" value="NZ_QVMU01000001.1"/>
</dbReference>
<comment type="subcellular location">
    <subcellularLocation>
        <location evidence="1">Cytoplasm</location>
    </subcellularLocation>
</comment>
<dbReference type="PANTHER" id="PTHR33799">
    <property type="entry name" value="PTS PERMEASE-RELATED-RELATED"/>
    <property type="match status" value="1"/>
</dbReference>
<dbReference type="NCBIfam" id="NF040761">
    <property type="entry name" value="AgaF"/>
    <property type="match status" value="1"/>
</dbReference>
<protein>
    <submittedName>
        <fullName evidence="9">PTS sugar transporter subunit IIA</fullName>
    </submittedName>
</protein>
<keyword evidence="2" id="KW-0813">Transport</keyword>
<dbReference type="AlphaFoldDB" id="A0A3A6QVD5"/>
<keyword evidence="6" id="KW-0598">Phosphotransferase system</keyword>
<dbReference type="PANTHER" id="PTHR33799:SF1">
    <property type="entry name" value="PTS SYSTEM MANNOSE-SPECIFIC EIIAB COMPONENT-RELATED"/>
    <property type="match status" value="1"/>
</dbReference>
<evidence type="ECO:0000256" key="2">
    <source>
        <dbReference type="ARBA" id="ARBA00022448"/>
    </source>
</evidence>
<dbReference type="InterPro" id="IPR036662">
    <property type="entry name" value="PTS_EIIA_man-typ_sf"/>
</dbReference>
<dbReference type="GO" id="GO:0016301">
    <property type="term" value="F:kinase activity"/>
    <property type="evidence" value="ECO:0007669"/>
    <property type="project" value="UniProtKB-KW"/>
</dbReference>